<dbReference type="EMBL" id="PKPP01000984">
    <property type="protein sequence ID" value="PWA86763.1"/>
    <property type="molecule type" value="Genomic_DNA"/>
</dbReference>
<gene>
    <name evidence="5" type="ORF">CTI12_AA136710</name>
</gene>
<evidence type="ECO:0000313" key="6">
    <source>
        <dbReference type="Proteomes" id="UP000245207"/>
    </source>
</evidence>
<dbReference type="InterPro" id="IPR041118">
    <property type="entry name" value="Rx_N"/>
</dbReference>
<evidence type="ECO:0000259" key="4">
    <source>
        <dbReference type="Pfam" id="PF18052"/>
    </source>
</evidence>
<dbReference type="GO" id="GO:0006952">
    <property type="term" value="P:defense response"/>
    <property type="evidence" value="ECO:0007669"/>
    <property type="project" value="UniProtKB-KW"/>
</dbReference>
<dbReference type="GO" id="GO:0000166">
    <property type="term" value="F:nucleotide binding"/>
    <property type="evidence" value="ECO:0007669"/>
    <property type="project" value="UniProtKB-KW"/>
</dbReference>
<keyword evidence="6" id="KW-1185">Reference proteome</keyword>
<evidence type="ECO:0000313" key="5">
    <source>
        <dbReference type="EMBL" id="PWA86763.1"/>
    </source>
</evidence>
<dbReference type="Proteomes" id="UP000245207">
    <property type="component" value="Unassembled WGS sequence"/>
</dbReference>
<accession>A0A2U1PLX7</accession>
<protein>
    <submittedName>
        <fullName evidence="5">NB-ARC domains-containing protein</fullName>
    </submittedName>
</protein>
<feature type="domain" description="Disease resistance N-terminal" evidence="4">
    <location>
        <begin position="6"/>
        <end position="79"/>
    </location>
</feature>
<keyword evidence="1" id="KW-0677">Repeat</keyword>
<comment type="caution">
    <text evidence="5">The sequence shown here is derived from an EMBL/GenBank/DDBJ whole genome shotgun (WGS) entry which is preliminary data.</text>
</comment>
<keyword evidence="2" id="KW-0547">Nucleotide-binding</keyword>
<dbReference type="OrthoDB" id="688937at2759"/>
<sequence length="80" mass="9052">MAEIVVSAVVTVLIEKLLSGDLMKLAQSERINSQLEKWKDSLQLIQAVLADAGQKHITQRPVELWLHKLQDLAYDIDDVK</sequence>
<dbReference type="Pfam" id="PF18052">
    <property type="entry name" value="Rx_N"/>
    <property type="match status" value="1"/>
</dbReference>
<evidence type="ECO:0000256" key="3">
    <source>
        <dbReference type="ARBA" id="ARBA00022821"/>
    </source>
</evidence>
<proteinExistence type="predicted"/>
<dbReference type="Gene3D" id="1.20.5.4130">
    <property type="match status" value="1"/>
</dbReference>
<reference evidence="5 6" key="1">
    <citation type="journal article" date="2018" name="Mol. Plant">
        <title>The genome of Artemisia annua provides insight into the evolution of Asteraceae family and artemisinin biosynthesis.</title>
        <authorList>
            <person name="Shen Q."/>
            <person name="Zhang L."/>
            <person name="Liao Z."/>
            <person name="Wang S."/>
            <person name="Yan T."/>
            <person name="Shi P."/>
            <person name="Liu M."/>
            <person name="Fu X."/>
            <person name="Pan Q."/>
            <person name="Wang Y."/>
            <person name="Lv Z."/>
            <person name="Lu X."/>
            <person name="Zhang F."/>
            <person name="Jiang W."/>
            <person name="Ma Y."/>
            <person name="Chen M."/>
            <person name="Hao X."/>
            <person name="Li L."/>
            <person name="Tang Y."/>
            <person name="Lv G."/>
            <person name="Zhou Y."/>
            <person name="Sun X."/>
            <person name="Brodelius P.E."/>
            <person name="Rose J.K.C."/>
            <person name="Tang K."/>
        </authorList>
    </citation>
    <scope>NUCLEOTIDE SEQUENCE [LARGE SCALE GENOMIC DNA]</scope>
    <source>
        <strain evidence="6">cv. Huhao1</strain>
        <tissue evidence="5">Leaf</tissue>
    </source>
</reference>
<name>A0A2U1PLX7_ARTAN</name>
<dbReference type="AlphaFoldDB" id="A0A2U1PLX7"/>
<evidence type="ECO:0000256" key="1">
    <source>
        <dbReference type="ARBA" id="ARBA00022737"/>
    </source>
</evidence>
<evidence type="ECO:0000256" key="2">
    <source>
        <dbReference type="ARBA" id="ARBA00022741"/>
    </source>
</evidence>
<keyword evidence="3" id="KW-0611">Plant defense</keyword>
<organism evidence="5 6">
    <name type="scientific">Artemisia annua</name>
    <name type="common">Sweet wormwood</name>
    <dbReference type="NCBI Taxonomy" id="35608"/>
    <lineage>
        <taxon>Eukaryota</taxon>
        <taxon>Viridiplantae</taxon>
        <taxon>Streptophyta</taxon>
        <taxon>Embryophyta</taxon>
        <taxon>Tracheophyta</taxon>
        <taxon>Spermatophyta</taxon>
        <taxon>Magnoliopsida</taxon>
        <taxon>eudicotyledons</taxon>
        <taxon>Gunneridae</taxon>
        <taxon>Pentapetalae</taxon>
        <taxon>asterids</taxon>
        <taxon>campanulids</taxon>
        <taxon>Asterales</taxon>
        <taxon>Asteraceae</taxon>
        <taxon>Asteroideae</taxon>
        <taxon>Anthemideae</taxon>
        <taxon>Artemisiinae</taxon>
        <taxon>Artemisia</taxon>
    </lineage>
</organism>